<evidence type="ECO:0000313" key="1">
    <source>
        <dbReference type="EMBL" id="MBA0838104.1"/>
    </source>
</evidence>
<reference evidence="1 2" key="1">
    <citation type="journal article" date="2019" name="Genome Biol. Evol.">
        <title>Insights into the evolution of the New World diploid cottons (Gossypium, subgenus Houzingenia) based on genome sequencing.</title>
        <authorList>
            <person name="Grover C.E."/>
            <person name="Arick M.A. 2nd"/>
            <person name="Thrash A."/>
            <person name="Conover J.L."/>
            <person name="Sanders W.S."/>
            <person name="Peterson D.G."/>
            <person name="Frelichowski J.E."/>
            <person name="Scheffler J.A."/>
            <person name="Scheffler B.E."/>
            <person name="Wendel J.F."/>
        </authorList>
    </citation>
    <scope>NUCLEOTIDE SEQUENCE [LARGE SCALE GENOMIC DNA]</scope>
    <source>
        <strain evidence="1">6</strain>
        <tissue evidence="1">Leaf</tissue>
    </source>
</reference>
<gene>
    <name evidence="1" type="ORF">Goarm_010200</name>
</gene>
<keyword evidence="2" id="KW-1185">Reference proteome</keyword>
<feature type="non-terminal residue" evidence="1">
    <location>
        <position position="219"/>
    </location>
</feature>
<dbReference type="Proteomes" id="UP000593575">
    <property type="component" value="Unassembled WGS sequence"/>
</dbReference>
<accession>A0A7J9JV92</accession>
<proteinExistence type="predicted"/>
<organism evidence="1 2">
    <name type="scientific">Gossypium armourianum</name>
    <dbReference type="NCBI Taxonomy" id="34283"/>
    <lineage>
        <taxon>Eukaryota</taxon>
        <taxon>Viridiplantae</taxon>
        <taxon>Streptophyta</taxon>
        <taxon>Embryophyta</taxon>
        <taxon>Tracheophyta</taxon>
        <taxon>Spermatophyta</taxon>
        <taxon>Magnoliopsida</taxon>
        <taxon>eudicotyledons</taxon>
        <taxon>Gunneridae</taxon>
        <taxon>Pentapetalae</taxon>
        <taxon>rosids</taxon>
        <taxon>malvids</taxon>
        <taxon>Malvales</taxon>
        <taxon>Malvaceae</taxon>
        <taxon>Malvoideae</taxon>
        <taxon>Gossypium</taxon>
    </lineage>
</organism>
<sequence length="219" mass="25179">SVSYRINEPVSNDSLVWVVDLIDSQNREWKVDLIKAAFSEAVSPKILPIPLAQEVHDNVLVWRGESSREFTVRSAYKLLHKERFLSITNTLQNSIISFYKRLWRLHLPSKIKILMWRTTWVNAWKSTVVKGIDERCPSVVPYVKFNFDAAFNQSLNISSLGIVVRNHRDEIIMLKTVMHKKLASPFDTEGLVCLQALLLGGIPHSVVDAMKRRCPREPD</sequence>
<evidence type="ECO:0008006" key="3">
    <source>
        <dbReference type="Google" id="ProtNLM"/>
    </source>
</evidence>
<name>A0A7J9JV92_9ROSI</name>
<dbReference type="EMBL" id="JABFAE010000009">
    <property type="protein sequence ID" value="MBA0838104.1"/>
    <property type="molecule type" value="Genomic_DNA"/>
</dbReference>
<evidence type="ECO:0000313" key="2">
    <source>
        <dbReference type="Proteomes" id="UP000593575"/>
    </source>
</evidence>
<comment type="caution">
    <text evidence="1">The sequence shown here is derived from an EMBL/GenBank/DDBJ whole genome shotgun (WGS) entry which is preliminary data.</text>
</comment>
<protein>
    <recommendedName>
        <fullName evidence="3">Reverse transcriptase zinc-binding domain-containing protein</fullName>
    </recommendedName>
</protein>
<dbReference type="AlphaFoldDB" id="A0A7J9JV92"/>